<evidence type="ECO:0000313" key="3">
    <source>
        <dbReference type="Proteomes" id="UP000753802"/>
    </source>
</evidence>
<dbReference type="EMBL" id="JAACJS010000015">
    <property type="protein sequence ID" value="NCI51400.1"/>
    <property type="molecule type" value="Genomic_DNA"/>
</dbReference>
<dbReference type="InterPro" id="IPR007111">
    <property type="entry name" value="NACHT_NTPase"/>
</dbReference>
<dbReference type="Pfam" id="PF05729">
    <property type="entry name" value="NACHT"/>
    <property type="match status" value="1"/>
</dbReference>
<proteinExistence type="predicted"/>
<dbReference type="Gene3D" id="3.40.50.300">
    <property type="entry name" value="P-loop containing nucleotide triphosphate hydrolases"/>
    <property type="match status" value="1"/>
</dbReference>
<reference evidence="2 3" key="1">
    <citation type="submission" date="2020-01" db="EMBL/GenBank/DDBJ databases">
        <title>Genome analysis.</title>
        <authorList>
            <person name="Wu S."/>
            <person name="Wang G."/>
        </authorList>
    </citation>
    <scope>NUCLEOTIDE SEQUENCE [LARGE SCALE GENOMIC DNA]</scope>
    <source>
        <strain evidence="2 3">SYL130</strain>
    </source>
</reference>
<feature type="domain" description="NACHT" evidence="1">
    <location>
        <begin position="274"/>
        <end position="418"/>
    </location>
</feature>
<sequence>MQENWDKIKIHIHKETKKAIAGRFHCNELDLIEVFRKVLIFPINNPAIRLNGLETRVMHALDKVFNNGQTKADNHSYFLEIAKIEPFLRKILYLINPERYQQLAATRSGLNSFVKELGLNSGNIKLAMASASNYQNNPQLLDKIIEVYHLRNIESHECDEWTSAELHSHIQNALIVCLFTIDKHLQQISQVLDPYFANQGKDFTDYLNMVINTFEEKMKRFIHIRGKEDFKLSSSIAIELSAPEKDQERAERKGNILDLRNNEIPEKRMAIWADAGMGKTTTLEYLSYLDSKDKLTDNQKPLPVYLALGLLTDKNVTIKQSILIKIGVDAEYGDRLLSEGKIHLFLDGLNEIPKDDNFSLRTIRHREIQNLLTQYQETFIILSNRPQDINDFRNIPVFMLQKMDRDQVRDFVTKNTSDNPNIAGQILTAIDEDERLFRIIKTPLMLSRLIEISRVMGELPKSEGEIIRSFINSLYRREREEKKDANFDVKKIDRLLRYLGHITLEKYGTNSGISEDEVLNHFVECKTKYGFEIDTIYVLDTVTQLNILERNGTQYTFAHQAYQDYFHSQEEKAIANL</sequence>
<comment type="caution">
    <text evidence="2">The sequence shown here is derived from an EMBL/GenBank/DDBJ whole genome shotgun (WGS) entry which is preliminary data.</text>
</comment>
<protein>
    <submittedName>
        <fullName evidence="2">NACHT domain-containing protein</fullName>
    </submittedName>
</protein>
<dbReference type="InterPro" id="IPR027417">
    <property type="entry name" value="P-loop_NTPase"/>
</dbReference>
<evidence type="ECO:0000259" key="1">
    <source>
        <dbReference type="Pfam" id="PF05729"/>
    </source>
</evidence>
<gene>
    <name evidence="2" type="ORF">GWC95_15835</name>
</gene>
<organism evidence="2 3">
    <name type="scientific">Sediminibacterium roseum</name>
    <dbReference type="NCBI Taxonomy" id="1978412"/>
    <lineage>
        <taxon>Bacteria</taxon>
        <taxon>Pseudomonadati</taxon>
        <taxon>Bacteroidota</taxon>
        <taxon>Chitinophagia</taxon>
        <taxon>Chitinophagales</taxon>
        <taxon>Chitinophagaceae</taxon>
        <taxon>Sediminibacterium</taxon>
    </lineage>
</organism>
<dbReference type="RefSeq" id="WP_237722176.1">
    <property type="nucleotide sequence ID" value="NZ_JAACJS010000015.1"/>
</dbReference>
<accession>A0ABW9ZW95</accession>
<keyword evidence="3" id="KW-1185">Reference proteome</keyword>
<name>A0ABW9ZW95_9BACT</name>
<evidence type="ECO:0000313" key="2">
    <source>
        <dbReference type="EMBL" id="NCI51400.1"/>
    </source>
</evidence>
<dbReference type="Proteomes" id="UP000753802">
    <property type="component" value="Unassembled WGS sequence"/>
</dbReference>